<dbReference type="EMBL" id="PIQO01000016">
    <property type="protein sequence ID" value="PKR83628.1"/>
    <property type="molecule type" value="Genomic_DNA"/>
</dbReference>
<sequence>MKAKQLIEENNQKRELLTPENKQYYSDMLVYIRLNLSLSEQQSEEVLMEMLDHLLEGQKDGKSARDIFGDDPKRFADDIIQNLPKGKKRDVFPFLCGIVLHLMSWMFIIRGIAILVTSHFRDVETTVYPLTSLIIFVVILAAVFFDVWFIFRIIQQSLFNENANKKKDMMKFIIMALLSMGIIVGISLFTPKFGPTFHFTWLASLLTGGSLLVIVYIMRKSNVGFK</sequence>
<dbReference type="Gene3D" id="1.10.1900.10">
    <property type="entry name" value="c-terminal domain of poly(a) binding protein"/>
    <property type="match status" value="1"/>
</dbReference>
<keyword evidence="1" id="KW-1133">Transmembrane helix</keyword>
<dbReference type="OrthoDB" id="1655249at2"/>
<keyword evidence="1" id="KW-0472">Membrane</keyword>
<dbReference type="PANTHER" id="PTHR41307:SF1">
    <property type="entry name" value="MEMBRANE PROTEIN"/>
    <property type="match status" value="1"/>
</dbReference>
<gene>
    <name evidence="2" type="ORF">CWO92_17720</name>
</gene>
<dbReference type="AlphaFoldDB" id="A0A2N3LG75"/>
<feature type="transmembrane region" description="Helical" evidence="1">
    <location>
        <begin position="172"/>
        <end position="190"/>
    </location>
</feature>
<proteinExistence type="predicted"/>
<dbReference type="Proteomes" id="UP000233440">
    <property type="component" value="Unassembled WGS sequence"/>
</dbReference>
<keyword evidence="1" id="KW-0812">Transmembrane</keyword>
<feature type="transmembrane region" description="Helical" evidence="1">
    <location>
        <begin position="91"/>
        <end position="116"/>
    </location>
</feature>
<dbReference type="RefSeq" id="WP_101355548.1">
    <property type="nucleotide sequence ID" value="NZ_PIQO01000016.1"/>
</dbReference>
<dbReference type="PANTHER" id="PTHR41307">
    <property type="entry name" value="MEMBRANE PROTEIN-RELATED"/>
    <property type="match status" value="1"/>
</dbReference>
<dbReference type="InterPro" id="IPR009214">
    <property type="entry name" value="DUF1129"/>
</dbReference>
<evidence type="ECO:0000313" key="3">
    <source>
        <dbReference type="Proteomes" id="UP000233440"/>
    </source>
</evidence>
<feature type="transmembrane region" description="Helical" evidence="1">
    <location>
        <begin position="196"/>
        <end position="218"/>
    </location>
</feature>
<reference evidence="2 3" key="1">
    <citation type="submission" date="2017-11" db="EMBL/GenBank/DDBJ databases">
        <title>Bacillus camelliae sp. nov., isolated from pu'er tea.</title>
        <authorList>
            <person name="Niu L."/>
        </authorList>
    </citation>
    <scope>NUCLEOTIDE SEQUENCE [LARGE SCALE GENOMIC DNA]</scope>
    <source>
        <strain evidence="2 3">7578-1</strain>
    </source>
</reference>
<accession>A0A2N3LG75</accession>
<feature type="transmembrane region" description="Helical" evidence="1">
    <location>
        <begin position="128"/>
        <end position="151"/>
    </location>
</feature>
<evidence type="ECO:0000256" key="1">
    <source>
        <dbReference type="SAM" id="Phobius"/>
    </source>
</evidence>
<keyword evidence="3" id="KW-1185">Reference proteome</keyword>
<protein>
    <submittedName>
        <fullName evidence="2">DUF1129 domain-containing protein</fullName>
    </submittedName>
</protein>
<dbReference type="Pfam" id="PF06570">
    <property type="entry name" value="DUF1129"/>
    <property type="match status" value="1"/>
</dbReference>
<organism evidence="2 3">
    <name type="scientific">Heyndrickxia camelliae</name>
    <dbReference type="NCBI Taxonomy" id="1707093"/>
    <lineage>
        <taxon>Bacteria</taxon>
        <taxon>Bacillati</taxon>
        <taxon>Bacillota</taxon>
        <taxon>Bacilli</taxon>
        <taxon>Bacillales</taxon>
        <taxon>Bacillaceae</taxon>
        <taxon>Heyndrickxia</taxon>
    </lineage>
</organism>
<evidence type="ECO:0000313" key="2">
    <source>
        <dbReference type="EMBL" id="PKR83628.1"/>
    </source>
</evidence>
<comment type="caution">
    <text evidence="2">The sequence shown here is derived from an EMBL/GenBank/DDBJ whole genome shotgun (WGS) entry which is preliminary data.</text>
</comment>
<dbReference type="SUPFAM" id="SSF158560">
    <property type="entry name" value="BH3980-like"/>
    <property type="match status" value="1"/>
</dbReference>
<name>A0A2N3LG75_9BACI</name>